<dbReference type="Pfam" id="PF04230">
    <property type="entry name" value="PS_pyruv_trans"/>
    <property type="match status" value="1"/>
</dbReference>
<dbReference type="Proteomes" id="UP000198960">
    <property type="component" value="Unassembled WGS sequence"/>
</dbReference>
<evidence type="ECO:0000259" key="2">
    <source>
        <dbReference type="Pfam" id="PF04230"/>
    </source>
</evidence>
<keyword evidence="4" id="KW-1185">Reference proteome</keyword>
<protein>
    <submittedName>
        <fullName evidence="3">Polysaccharide pyruvyl transferase family protein WcaK</fullName>
    </submittedName>
</protein>
<dbReference type="EMBL" id="FOEE01000015">
    <property type="protein sequence ID" value="SEP21136.1"/>
    <property type="molecule type" value="Genomic_DNA"/>
</dbReference>
<gene>
    <name evidence="3" type="ORF">SAMN05660991_03932</name>
</gene>
<evidence type="ECO:0000313" key="3">
    <source>
        <dbReference type="EMBL" id="SEP21136.1"/>
    </source>
</evidence>
<dbReference type="PANTHER" id="PTHR36836">
    <property type="entry name" value="COLANIC ACID BIOSYNTHESIS PROTEIN WCAK"/>
    <property type="match status" value="1"/>
</dbReference>
<organism evidence="3 4">
    <name type="scientific">Trujillonella endophytica</name>
    <dbReference type="NCBI Taxonomy" id="673521"/>
    <lineage>
        <taxon>Bacteria</taxon>
        <taxon>Bacillati</taxon>
        <taxon>Actinomycetota</taxon>
        <taxon>Actinomycetes</taxon>
        <taxon>Geodermatophilales</taxon>
        <taxon>Geodermatophilaceae</taxon>
        <taxon>Trujillonella</taxon>
    </lineage>
</organism>
<dbReference type="AlphaFoldDB" id="A0A1H8W0H9"/>
<feature type="domain" description="Polysaccharide pyruvyl transferase" evidence="2">
    <location>
        <begin position="37"/>
        <end position="396"/>
    </location>
</feature>
<reference evidence="4" key="1">
    <citation type="submission" date="2016-10" db="EMBL/GenBank/DDBJ databases">
        <authorList>
            <person name="Varghese N."/>
            <person name="Submissions S."/>
        </authorList>
    </citation>
    <scope>NUCLEOTIDE SEQUENCE [LARGE SCALE GENOMIC DNA]</scope>
    <source>
        <strain evidence="4">DSM 45413</strain>
    </source>
</reference>
<sequence>MTEHRGASGPTMPAAPELPPEGAPRILIDSSEYWLRNMGDLAMLDVTIRRLRNRWPRGRIGVLTETPALLRAYFPGVDAIEPWATSAWRPAGRPARSAELLGPRVVGPYDLLRLAAGVRLRRMARAARRRGEQRLRPLTARLRPGSSGSDPWPDDGAASTTPVPPQELAPNTRRAVAASSLVLALGGGYVTDADPHQAARVLALLGHARHHGVPAAMLGQGIGPLEDPRLLSRASGVLPEVDLIALRERRNGPALLRRIGVPSSRVLVTGDDAIELAYSQRPDELGRDLGVCLRVAGYSPVSVGARRAVGTGLRAAARELDVDLTPVIISEFRSEDRRSTLPLVEGYEHARRPLGRFARPQDVARRVGTCRVMVTGAYHAGVFALSQGIPVVALTSSAYYDDKFLGLADMFGDGIDLVRLGDDDLPERLRLAITRAWSRAPSVGPTLVASAVEQIELSRAAFRRICDLV</sequence>
<dbReference type="PANTHER" id="PTHR36836:SF1">
    <property type="entry name" value="COLANIC ACID BIOSYNTHESIS PROTEIN WCAK"/>
    <property type="match status" value="1"/>
</dbReference>
<proteinExistence type="predicted"/>
<dbReference type="RefSeq" id="WP_211435734.1">
    <property type="nucleotide sequence ID" value="NZ_FOEE01000015.1"/>
</dbReference>
<dbReference type="GO" id="GO:0016740">
    <property type="term" value="F:transferase activity"/>
    <property type="evidence" value="ECO:0007669"/>
    <property type="project" value="UniProtKB-KW"/>
</dbReference>
<accession>A0A1H8W0H9</accession>
<dbReference type="InterPro" id="IPR007345">
    <property type="entry name" value="Polysacch_pyruvyl_Trfase"/>
</dbReference>
<name>A0A1H8W0H9_9ACTN</name>
<feature type="region of interest" description="Disordered" evidence="1">
    <location>
        <begin position="1"/>
        <end position="21"/>
    </location>
</feature>
<evidence type="ECO:0000313" key="4">
    <source>
        <dbReference type="Proteomes" id="UP000198960"/>
    </source>
</evidence>
<dbReference type="STRING" id="673521.SAMN05660991_03932"/>
<keyword evidence="3" id="KW-0808">Transferase</keyword>
<evidence type="ECO:0000256" key="1">
    <source>
        <dbReference type="SAM" id="MobiDB-lite"/>
    </source>
</evidence>
<feature type="region of interest" description="Disordered" evidence="1">
    <location>
        <begin position="129"/>
        <end position="170"/>
    </location>
</feature>